<feature type="region of interest" description="Disordered" evidence="2">
    <location>
        <begin position="1"/>
        <end position="20"/>
    </location>
</feature>
<dbReference type="InterPro" id="IPR019171">
    <property type="entry name" value="MIX23"/>
</dbReference>
<dbReference type="InterPro" id="IPR016805">
    <property type="entry name" value="MIX23_fungal"/>
</dbReference>
<dbReference type="Proteomes" id="UP000694255">
    <property type="component" value="Unassembled WGS sequence"/>
</dbReference>
<dbReference type="PANTHER" id="PTHR31905">
    <property type="entry name" value="COILED-COIL DOMAIN-CONTAINING PROTEIN 58"/>
    <property type="match status" value="1"/>
</dbReference>
<evidence type="ECO:0008006" key="5">
    <source>
        <dbReference type="Google" id="ProtNLM"/>
    </source>
</evidence>
<accession>A0A8J5Q7A4</accession>
<dbReference type="PANTHER" id="PTHR31905:SF2">
    <property type="entry name" value="PROTEIN MIX23"/>
    <property type="match status" value="1"/>
</dbReference>
<comment type="caution">
    <text evidence="3">The sequence shown here is derived from an EMBL/GenBank/DDBJ whole genome shotgun (WGS) entry which is preliminary data.</text>
</comment>
<dbReference type="GO" id="GO:0005758">
    <property type="term" value="C:mitochondrial intermembrane space"/>
    <property type="evidence" value="ECO:0007669"/>
    <property type="project" value="InterPro"/>
</dbReference>
<dbReference type="PIRSF" id="PIRSF022603">
    <property type="entry name" value="UCP022603"/>
    <property type="match status" value="1"/>
</dbReference>
<dbReference type="GeneID" id="73470805"/>
<evidence type="ECO:0000256" key="2">
    <source>
        <dbReference type="SAM" id="MobiDB-lite"/>
    </source>
</evidence>
<sequence>MFKSMKYQDPQAPTQPQPPSLPIKFLTPEGCISSTKLRQFLRLSRATTDDTIRPHLNELNKQQCNEYFNSVIAPAWQQRQQVISYCQDYSQQLRNQTQEDKEEIADPSLTPQELAEKFDLRTDPYAFKTHQRKLEQQYAQCDLLDNWTRNEQTVETIIREQTIGVLNDKCSYQDWMKMFKDITRSF</sequence>
<dbReference type="RefSeq" id="XP_049262707.1">
    <property type="nucleotide sequence ID" value="XM_049407919.1"/>
</dbReference>
<gene>
    <name evidence="3" type="ORF">J8A68_004005</name>
</gene>
<name>A0A8J5Q7A4_9ASCO</name>
<dbReference type="EMBL" id="JAGSYN010000178">
    <property type="protein sequence ID" value="KAG7662474.1"/>
    <property type="molecule type" value="Genomic_DNA"/>
</dbReference>
<dbReference type="OrthoDB" id="5593818at2759"/>
<dbReference type="AlphaFoldDB" id="A0A8J5Q7A4"/>
<comment type="similarity">
    <text evidence="1">Belongs to the MIX23 family.</text>
</comment>
<dbReference type="Pfam" id="PF09774">
    <property type="entry name" value="MIX23"/>
    <property type="match status" value="1"/>
</dbReference>
<evidence type="ECO:0000313" key="4">
    <source>
        <dbReference type="Proteomes" id="UP000694255"/>
    </source>
</evidence>
<evidence type="ECO:0000313" key="3">
    <source>
        <dbReference type="EMBL" id="KAG7662474.1"/>
    </source>
</evidence>
<keyword evidence="4" id="KW-1185">Reference proteome</keyword>
<proteinExistence type="inferred from homology"/>
<protein>
    <recommendedName>
        <fullName evidence="5">Mitochondrial intermembrane space cysteine motif-containing protein MIX23</fullName>
    </recommendedName>
</protein>
<evidence type="ECO:0000256" key="1">
    <source>
        <dbReference type="ARBA" id="ARBA00024204"/>
    </source>
</evidence>
<reference evidence="3 4" key="1">
    <citation type="journal article" date="2021" name="DNA Res.">
        <title>Genome analysis of Candida subhashii reveals its hybrid nature and dual mitochondrial genome conformations.</title>
        <authorList>
            <person name="Mixao V."/>
            <person name="Hegedusova E."/>
            <person name="Saus E."/>
            <person name="Pryszcz L.P."/>
            <person name="Cillingova A."/>
            <person name="Nosek J."/>
            <person name="Gabaldon T."/>
        </authorList>
    </citation>
    <scope>NUCLEOTIDE SEQUENCE [LARGE SCALE GENOMIC DNA]</scope>
    <source>
        <strain evidence="3 4">CBS 10753</strain>
    </source>
</reference>
<organism evidence="3 4">
    <name type="scientific">[Candida] subhashii</name>
    <dbReference type="NCBI Taxonomy" id="561895"/>
    <lineage>
        <taxon>Eukaryota</taxon>
        <taxon>Fungi</taxon>
        <taxon>Dikarya</taxon>
        <taxon>Ascomycota</taxon>
        <taxon>Saccharomycotina</taxon>
        <taxon>Pichiomycetes</taxon>
        <taxon>Debaryomycetaceae</taxon>
        <taxon>Spathaspora</taxon>
    </lineage>
</organism>